<evidence type="ECO:0000256" key="1">
    <source>
        <dbReference type="ARBA" id="ARBA00008262"/>
    </source>
</evidence>
<keyword evidence="6" id="KW-1185">Reference proteome</keyword>
<comment type="similarity">
    <text evidence="1">Belongs to the 2S seed storage albumins family.</text>
</comment>
<keyword evidence="3" id="KW-1015">Disulfide bond</keyword>
<dbReference type="PANTHER" id="PTHR35496:SF20">
    <property type="entry name" value="2S SEED STORAGE PROTEIN 1-RELATED"/>
    <property type="match status" value="1"/>
</dbReference>
<sequence length="141" mass="15962">MAKLITSTPLICILLVIIASAVPGYTTTTTTATDGKDHSFYVREICKEEANRKDLSSCENYIIGQSRRISEDMSAKRGIKNRHHVPRRCCNQASKLWAICRCESIMYLLEKQGHIGSQDFDEGKRRIKNIIDVCFSSVCPY</sequence>
<proteinExistence type="inferred from homology"/>
<gene>
    <name evidence="5" type="ORF">JCGZ_00814</name>
</gene>
<dbReference type="PANTHER" id="PTHR35496">
    <property type="entry name" value="2S SEED STORAGE PROTEIN 1-RELATED"/>
    <property type="match status" value="1"/>
</dbReference>
<dbReference type="GO" id="GO:0045735">
    <property type="term" value="F:nutrient reservoir activity"/>
    <property type="evidence" value="ECO:0007669"/>
    <property type="project" value="InterPro"/>
</dbReference>
<dbReference type="InterPro" id="IPR000617">
    <property type="entry name" value="Napin/2SS/CON"/>
</dbReference>
<evidence type="ECO:0000313" key="5">
    <source>
        <dbReference type="EMBL" id="KDP39057.1"/>
    </source>
</evidence>
<evidence type="ECO:0000256" key="4">
    <source>
        <dbReference type="SAM" id="SignalP"/>
    </source>
</evidence>
<dbReference type="AlphaFoldDB" id="A0A067KSD8"/>
<dbReference type="InterPro" id="IPR036312">
    <property type="entry name" value="Bifun_inhib/LTP/seed_sf"/>
</dbReference>
<keyword evidence="2 4" id="KW-0732">Signal</keyword>
<evidence type="ECO:0008006" key="7">
    <source>
        <dbReference type="Google" id="ProtNLM"/>
    </source>
</evidence>
<dbReference type="Gene3D" id="1.10.110.10">
    <property type="entry name" value="Plant lipid-transfer and hydrophobic proteins"/>
    <property type="match status" value="1"/>
</dbReference>
<dbReference type="OrthoDB" id="847254at2759"/>
<evidence type="ECO:0000256" key="2">
    <source>
        <dbReference type="ARBA" id="ARBA00022729"/>
    </source>
</evidence>
<dbReference type="EMBL" id="KK914353">
    <property type="protein sequence ID" value="KDP39057.1"/>
    <property type="molecule type" value="Genomic_DNA"/>
</dbReference>
<feature type="signal peptide" evidence="4">
    <location>
        <begin position="1"/>
        <end position="21"/>
    </location>
</feature>
<evidence type="ECO:0000256" key="3">
    <source>
        <dbReference type="ARBA" id="ARBA00023157"/>
    </source>
</evidence>
<name>A0A067KSD8_JATCU</name>
<protein>
    <recommendedName>
        <fullName evidence="7">Bifunctional inhibitor/plant lipid transfer protein/seed storage helical domain-containing protein</fullName>
    </recommendedName>
</protein>
<reference evidence="5 6" key="1">
    <citation type="journal article" date="2014" name="PLoS ONE">
        <title>Global Analysis of Gene Expression Profiles in Physic Nut (Jatropha curcas L.) Seedlings Exposed to Salt Stress.</title>
        <authorList>
            <person name="Zhang L."/>
            <person name="Zhang C."/>
            <person name="Wu P."/>
            <person name="Chen Y."/>
            <person name="Li M."/>
            <person name="Jiang H."/>
            <person name="Wu G."/>
        </authorList>
    </citation>
    <scope>NUCLEOTIDE SEQUENCE [LARGE SCALE GENOMIC DNA]</scope>
    <source>
        <strain evidence="6">cv. GZQX0401</strain>
        <tissue evidence="5">Young leaves</tissue>
    </source>
</reference>
<evidence type="ECO:0000313" key="6">
    <source>
        <dbReference type="Proteomes" id="UP000027138"/>
    </source>
</evidence>
<accession>A0A067KSD8</accession>
<dbReference type="Proteomes" id="UP000027138">
    <property type="component" value="Unassembled WGS sequence"/>
</dbReference>
<dbReference type="SUPFAM" id="SSF47699">
    <property type="entry name" value="Bifunctional inhibitor/lipid-transfer protein/seed storage 2S albumin"/>
    <property type="match status" value="1"/>
</dbReference>
<organism evidence="5 6">
    <name type="scientific">Jatropha curcas</name>
    <name type="common">Barbados nut</name>
    <dbReference type="NCBI Taxonomy" id="180498"/>
    <lineage>
        <taxon>Eukaryota</taxon>
        <taxon>Viridiplantae</taxon>
        <taxon>Streptophyta</taxon>
        <taxon>Embryophyta</taxon>
        <taxon>Tracheophyta</taxon>
        <taxon>Spermatophyta</taxon>
        <taxon>Magnoliopsida</taxon>
        <taxon>eudicotyledons</taxon>
        <taxon>Gunneridae</taxon>
        <taxon>Pentapetalae</taxon>
        <taxon>rosids</taxon>
        <taxon>fabids</taxon>
        <taxon>Malpighiales</taxon>
        <taxon>Euphorbiaceae</taxon>
        <taxon>Crotonoideae</taxon>
        <taxon>Jatropheae</taxon>
        <taxon>Jatropha</taxon>
    </lineage>
</organism>
<feature type="chain" id="PRO_5001639843" description="Bifunctional inhibitor/plant lipid transfer protein/seed storage helical domain-containing protein" evidence="4">
    <location>
        <begin position="22"/>
        <end position="141"/>
    </location>
</feature>